<protein>
    <submittedName>
        <fullName evidence="1">Uncharacterized protein</fullName>
    </submittedName>
</protein>
<dbReference type="RefSeq" id="WP_068308504.1">
    <property type="nucleotide sequence ID" value="NZ_FNAK01000001.1"/>
</dbReference>
<dbReference type="AlphaFoldDB" id="A0A1G6TYB3"/>
<dbReference type="Proteomes" id="UP000183685">
    <property type="component" value="Unassembled WGS sequence"/>
</dbReference>
<evidence type="ECO:0000313" key="1">
    <source>
        <dbReference type="EMBL" id="SDD34152.1"/>
    </source>
</evidence>
<organism evidence="1 2">
    <name type="scientific">Kordiimonas lacus</name>
    <dbReference type="NCBI Taxonomy" id="637679"/>
    <lineage>
        <taxon>Bacteria</taxon>
        <taxon>Pseudomonadati</taxon>
        <taxon>Pseudomonadota</taxon>
        <taxon>Alphaproteobacteria</taxon>
        <taxon>Kordiimonadales</taxon>
        <taxon>Kordiimonadaceae</taxon>
        <taxon>Kordiimonas</taxon>
    </lineage>
</organism>
<dbReference type="STRING" id="637679.GCA_001550055_00481"/>
<name>A0A1G6TYB3_9PROT</name>
<sequence length="191" mass="21641">MTEHSFLTAFSPIEHRRNDPDGREATIRKTLLSHEQDDSPFADCPMVHMARVQILDQLVPPMGDVSGSGLKTKYLIFAADIDGRVDDFLDALYRRDADFVHNVWGQCIGYPDFRGAVFFRRYIDACSFHNPLGYAGFPLSVGETLLQLRRKNALADFVSDHQGLSDKELQAAWRKNRESLKNPDLPKPGTF</sequence>
<proteinExistence type="predicted"/>
<dbReference type="EMBL" id="FNAK01000001">
    <property type="protein sequence ID" value="SDD34152.1"/>
    <property type="molecule type" value="Genomic_DNA"/>
</dbReference>
<dbReference type="OrthoDB" id="5892745at2"/>
<keyword evidence="2" id="KW-1185">Reference proteome</keyword>
<reference evidence="1 2" key="1">
    <citation type="submission" date="2016-10" db="EMBL/GenBank/DDBJ databases">
        <authorList>
            <person name="de Groot N.N."/>
        </authorList>
    </citation>
    <scope>NUCLEOTIDE SEQUENCE [LARGE SCALE GENOMIC DNA]</scope>
    <source>
        <strain evidence="1 2">CGMCC 1.9109</strain>
    </source>
</reference>
<evidence type="ECO:0000313" key="2">
    <source>
        <dbReference type="Proteomes" id="UP000183685"/>
    </source>
</evidence>
<gene>
    <name evidence="1" type="ORF">SAMN04488071_0408</name>
</gene>
<accession>A0A1G6TYB3</accession>